<evidence type="ECO:0000313" key="4">
    <source>
        <dbReference type="EMBL" id="REA64356.1"/>
    </source>
</evidence>
<organism evidence="4 5">
    <name type="scientific">Dyadobacter luteus</name>
    <dbReference type="NCBI Taxonomy" id="2259619"/>
    <lineage>
        <taxon>Bacteria</taxon>
        <taxon>Pseudomonadati</taxon>
        <taxon>Bacteroidota</taxon>
        <taxon>Cytophagia</taxon>
        <taxon>Cytophagales</taxon>
        <taxon>Spirosomataceae</taxon>
        <taxon>Dyadobacter</taxon>
    </lineage>
</organism>
<feature type="region of interest" description="Disordered" evidence="1">
    <location>
        <begin position="223"/>
        <end position="244"/>
    </location>
</feature>
<proteinExistence type="predicted"/>
<evidence type="ECO:0000256" key="2">
    <source>
        <dbReference type="SAM" id="SignalP"/>
    </source>
</evidence>
<reference evidence="4 5" key="1">
    <citation type="submission" date="2018-07" db="EMBL/GenBank/DDBJ databases">
        <title>Dyadobacter roseus sp. nov., isolated from rose rhizosphere soil.</title>
        <authorList>
            <person name="Chen L."/>
        </authorList>
    </citation>
    <scope>NUCLEOTIDE SEQUENCE [LARGE SCALE GENOMIC DNA]</scope>
    <source>
        <strain evidence="4 5">RS19</strain>
    </source>
</reference>
<accession>A0A3D8YHQ4</accession>
<name>A0A3D8YHQ4_9BACT</name>
<dbReference type="InterPro" id="IPR025164">
    <property type="entry name" value="Toastrack_DUF4097"/>
</dbReference>
<dbReference type="OrthoDB" id="1114934at2"/>
<dbReference type="Proteomes" id="UP000256373">
    <property type="component" value="Unassembled WGS sequence"/>
</dbReference>
<comment type="caution">
    <text evidence="4">The sequence shown here is derived from an EMBL/GenBank/DDBJ whole genome shotgun (WGS) entry which is preliminary data.</text>
</comment>
<feature type="signal peptide" evidence="2">
    <location>
        <begin position="1"/>
        <end position="20"/>
    </location>
</feature>
<evidence type="ECO:0000259" key="3">
    <source>
        <dbReference type="Pfam" id="PF13349"/>
    </source>
</evidence>
<evidence type="ECO:0000256" key="1">
    <source>
        <dbReference type="SAM" id="MobiDB-lite"/>
    </source>
</evidence>
<keyword evidence="5" id="KW-1185">Reference proteome</keyword>
<dbReference type="EMBL" id="QNUL01000001">
    <property type="protein sequence ID" value="REA64356.1"/>
    <property type="molecule type" value="Genomic_DNA"/>
</dbReference>
<dbReference type="Pfam" id="PF13349">
    <property type="entry name" value="DUF4097"/>
    <property type="match status" value="1"/>
</dbReference>
<feature type="chain" id="PRO_5017563667" description="DUF4097 domain-containing protein" evidence="2">
    <location>
        <begin position="21"/>
        <end position="269"/>
    </location>
</feature>
<sequence length="269" mass="28785">MKKLLTSIVISVSLFSAAYAQDRQFKLSKKAGRLILNISDVSVEGYDGSEIIFSAPQPKEKDEKAKGLTLLSGSGYSDNTGLNLSVRDNGSNVEVDYVGKQEKVPITVKVPNTMSVKVSATGAMSSDGIVYVKDFKGESEINTIYNSISLQNVTGPINAKTLYGELNAKFASSLKGPISLVAVNKYIDVSIPADLKANVNLSTSFGNIYAAEGLNIVRETAGNKQAGQQQTASSDSKEWSRSTSIKGRLNGGGLDLILNTNNKIYLRTN</sequence>
<feature type="domain" description="DUF4097" evidence="3">
    <location>
        <begin position="116"/>
        <end position="238"/>
    </location>
</feature>
<dbReference type="AlphaFoldDB" id="A0A3D8YHQ4"/>
<feature type="compositionally biased region" description="Polar residues" evidence="1">
    <location>
        <begin position="223"/>
        <end position="234"/>
    </location>
</feature>
<dbReference type="RefSeq" id="WP_115828963.1">
    <property type="nucleotide sequence ID" value="NZ_QNUL01000001.1"/>
</dbReference>
<keyword evidence="2" id="KW-0732">Signal</keyword>
<gene>
    <name evidence="4" type="ORF">DSL64_02050</name>
</gene>
<evidence type="ECO:0000313" key="5">
    <source>
        <dbReference type="Proteomes" id="UP000256373"/>
    </source>
</evidence>
<protein>
    <recommendedName>
        <fullName evidence="3">DUF4097 domain-containing protein</fullName>
    </recommendedName>
</protein>